<evidence type="ECO:0000313" key="2">
    <source>
        <dbReference type="WBParaSite" id="Pan_g8730.t1"/>
    </source>
</evidence>
<reference evidence="1" key="1">
    <citation type="journal article" date="2013" name="Genetics">
        <title>The draft genome and transcriptome of Panagrellus redivivus are shaped by the harsh demands of a free-living lifestyle.</title>
        <authorList>
            <person name="Srinivasan J."/>
            <person name="Dillman A.R."/>
            <person name="Macchietto M.G."/>
            <person name="Heikkinen L."/>
            <person name="Lakso M."/>
            <person name="Fracchia K.M."/>
            <person name="Antoshechkin I."/>
            <person name="Mortazavi A."/>
            <person name="Wong G."/>
            <person name="Sternberg P.W."/>
        </authorList>
    </citation>
    <scope>NUCLEOTIDE SEQUENCE [LARGE SCALE GENOMIC DNA]</scope>
    <source>
        <strain evidence="1">MT8872</strain>
    </source>
</reference>
<reference evidence="2" key="2">
    <citation type="submission" date="2020-10" db="UniProtKB">
        <authorList>
            <consortium name="WormBaseParasite"/>
        </authorList>
    </citation>
    <scope>IDENTIFICATION</scope>
</reference>
<name>A0A7E4W9V3_PANRE</name>
<sequence length="277" mass="31799">MPFPFSKLPYGCRNRLRELSTRQEAYDFQIAVGNDITGLLPIVMPQLISSCNIDGDNPEILSIGFFSVYDPEIINIADIPSNFLYYVEYSMKLEATTEDVLKNPIFDKLYLKRCEELAIFSKVSPKLLQKLSERMSPTILELYDANMESSISEIFSLFPMIQHFAYSKFYNGWARDLASVANNGTVFHSWDIDAKMMDIITFDSEDIVKLLKNNCTIVVDCTFPEDLRMKKAFSKVKEKLGPKFKVNNRSHSPCFVITLRSVSESAPCKQKRFVLRK</sequence>
<keyword evidence="1" id="KW-1185">Reference proteome</keyword>
<evidence type="ECO:0000313" key="1">
    <source>
        <dbReference type="Proteomes" id="UP000492821"/>
    </source>
</evidence>
<protein>
    <submittedName>
        <fullName evidence="2">FBD domain-containing protein</fullName>
    </submittedName>
</protein>
<dbReference type="Proteomes" id="UP000492821">
    <property type="component" value="Unassembled WGS sequence"/>
</dbReference>
<organism evidence="1 2">
    <name type="scientific">Panagrellus redivivus</name>
    <name type="common">Microworm</name>
    <dbReference type="NCBI Taxonomy" id="6233"/>
    <lineage>
        <taxon>Eukaryota</taxon>
        <taxon>Metazoa</taxon>
        <taxon>Ecdysozoa</taxon>
        <taxon>Nematoda</taxon>
        <taxon>Chromadorea</taxon>
        <taxon>Rhabditida</taxon>
        <taxon>Tylenchina</taxon>
        <taxon>Panagrolaimomorpha</taxon>
        <taxon>Panagrolaimoidea</taxon>
        <taxon>Panagrolaimidae</taxon>
        <taxon>Panagrellus</taxon>
    </lineage>
</organism>
<dbReference type="WBParaSite" id="Pan_g8730.t1">
    <property type="protein sequence ID" value="Pan_g8730.t1"/>
    <property type="gene ID" value="Pan_g8730"/>
</dbReference>
<dbReference type="AlphaFoldDB" id="A0A7E4W9V3"/>
<accession>A0A7E4W9V3</accession>
<proteinExistence type="predicted"/>